<dbReference type="GeneID" id="30984438"/>
<reference evidence="10" key="1">
    <citation type="submission" date="2016-05" db="EMBL/GenBank/DDBJ databases">
        <title>Comparative genomics of biotechnologically important yeasts.</title>
        <authorList>
            <consortium name="DOE Joint Genome Institute"/>
            <person name="Riley R."/>
            <person name="Haridas S."/>
            <person name="Wolfe K.H."/>
            <person name="Lopes M.R."/>
            <person name="Hittinger C.T."/>
            <person name="Goker M."/>
            <person name="Salamov A."/>
            <person name="Wisecaver J."/>
            <person name="Long T.M."/>
            <person name="Aerts A.L."/>
            <person name="Barry K."/>
            <person name="Choi C."/>
            <person name="Clum A."/>
            <person name="Coughlan A.Y."/>
            <person name="Deshpande S."/>
            <person name="Douglass A.P."/>
            <person name="Hanson S.J."/>
            <person name="Klenk H.-P."/>
            <person name="Labutti K."/>
            <person name="Lapidus A."/>
            <person name="Lindquist E."/>
            <person name="Lipzen A."/>
            <person name="Meier-Kolthoff J.P."/>
            <person name="Ohm R.A."/>
            <person name="Otillar R.P."/>
            <person name="Pangilinan J."/>
            <person name="Peng Y."/>
            <person name="Rokas A."/>
            <person name="Rosa C.A."/>
            <person name="Scheuner C."/>
            <person name="Sibirny A.A."/>
            <person name="Slot J.C."/>
            <person name="Stielow J.B."/>
            <person name="Sun H."/>
            <person name="Kurtzman C.P."/>
            <person name="Blackwell M."/>
            <person name="Grigoriev I.V."/>
            <person name="Jeffries T.W."/>
        </authorList>
    </citation>
    <scope>NUCLEOTIDE SEQUENCE [LARGE SCALE GENOMIC DNA]</scope>
    <source>
        <strain evidence="10">NRRL Y-17324</strain>
    </source>
</reference>
<evidence type="ECO:0000256" key="6">
    <source>
        <dbReference type="ARBA" id="ARBA00048117"/>
    </source>
</evidence>
<organism evidence="9 10">
    <name type="scientific">Suhomyces tanzawaensis NRRL Y-17324</name>
    <dbReference type="NCBI Taxonomy" id="984487"/>
    <lineage>
        <taxon>Eukaryota</taxon>
        <taxon>Fungi</taxon>
        <taxon>Dikarya</taxon>
        <taxon>Ascomycota</taxon>
        <taxon>Saccharomycotina</taxon>
        <taxon>Pichiomycetes</taxon>
        <taxon>Debaryomycetaceae</taxon>
        <taxon>Suhomyces</taxon>
    </lineage>
</organism>
<protein>
    <recommendedName>
        <fullName evidence="1">N(6)-L-threonylcarbamoyladenine synthase</fullName>
        <ecNumber evidence="1">2.3.1.234</ecNumber>
    </recommendedName>
</protein>
<dbReference type="PANTHER" id="PTHR11735:SF6">
    <property type="entry name" value="TRNA N6-ADENOSINE THREONYLCARBAMOYLTRANSFERASE, MITOCHONDRIAL"/>
    <property type="match status" value="1"/>
</dbReference>
<dbReference type="STRING" id="984487.A0A1E4SE11"/>
<dbReference type="NCBIfam" id="TIGR00329">
    <property type="entry name" value="gcp_kae1"/>
    <property type="match status" value="1"/>
</dbReference>
<keyword evidence="4 7" id="KW-0479">Metal-binding</keyword>
<evidence type="ECO:0000313" key="9">
    <source>
        <dbReference type="EMBL" id="ODV77745.1"/>
    </source>
</evidence>
<keyword evidence="7" id="KW-0496">Mitochondrion</keyword>
<evidence type="ECO:0000256" key="1">
    <source>
        <dbReference type="ARBA" id="ARBA00012156"/>
    </source>
</evidence>
<keyword evidence="10" id="KW-1185">Reference proteome</keyword>
<evidence type="ECO:0000256" key="7">
    <source>
        <dbReference type="HAMAP-Rule" id="MF_03179"/>
    </source>
</evidence>
<dbReference type="InterPro" id="IPR022450">
    <property type="entry name" value="TsaD"/>
</dbReference>
<evidence type="ECO:0000256" key="3">
    <source>
        <dbReference type="ARBA" id="ARBA00022694"/>
    </source>
</evidence>
<gene>
    <name evidence="7" type="primary">QRI7</name>
    <name evidence="9" type="ORF">CANTADRAFT_54260</name>
</gene>
<comment type="function">
    <text evidence="7">Required for the formation of a threonylcarbamoyl group on adenosine at position 37 (t(6)A37) in mitochondrial tRNAs that read codons beginning with adenine. Probably involved in the transfer of the threonylcarbamoyl moiety of threonylcarbamoyl-AMP (TC-AMP) to the N6 group of A37. Involved in mitochondrial genome maintenance.</text>
</comment>
<dbReference type="HAMAP" id="MF_01445">
    <property type="entry name" value="TsaD"/>
    <property type="match status" value="1"/>
</dbReference>
<evidence type="ECO:0000256" key="5">
    <source>
        <dbReference type="ARBA" id="ARBA00023315"/>
    </source>
</evidence>
<dbReference type="GO" id="GO:0072670">
    <property type="term" value="P:mitochondrial tRNA threonylcarbamoyladenosine modification"/>
    <property type="evidence" value="ECO:0007669"/>
    <property type="project" value="TreeGrafter"/>
</dbReference>
<dbReference type="InterPro" id="IPR043129">
    <property type="entry name" value="ATPase_NBD"/>
</dbReference>
<keyword evidence="9" id="KW-0378">Hydrolase</keyword>
<dbReference type="Pfam" id="PF00814">
    <property type="entry name" value="TsaD"/>
    <property type="match status" value="1"/>
</dbReference>
<keyword evidence="9" id="KW-0645">Protease</keyword>
<keyword evidence="2 7" id="KW-0808">Transferase</keyword>
<evidence type="ECO:0000313" key="10">
    <source>
        <dbReference type="Proteomes" id="UP000094285"/>
    </source>
</evidence>
<keyword evidence="5 7" id="KW-0012">Acyltransferase</keyword>
<keyword evidence="3 7" id="KW-0819">tRNA processing</keyword>
<comment type="catalytic activity">
    <reaction evidence="6 7">
        <text>L-threonylcarbamoyladenylate + adenosine(37) in tRNA = N(6)-L-threonylcarbamoyladenosine(37) in tRNA + AMP + H(+)</text>
        <dbReference type="Rhea" id="RHEA:37059"/>
        <dbReference type="Rhea" id="RHEA-COMP:10162"/>
        <dbReference type="Rhea" id="RHEA-COMP:10163"/>
        <dbReference type="ChEBI" id="CHEBI:15378"/>
        <dbReference type="ChEBI" id="CHEBI:73682"/>
        <dbReference type="ChEBI" id="CHEBI:74411"/>
        <dbReference type="ChEBI" id="CHEBI:74418"/>
        <dbReference type="ChEBI" id="CHEBI:456215"/>
        <dbReference type="EC" id="2.3.1.234"/>
    </reaction>
</comment>
<proteinExistence type="inferred from homology"/>
<dbReference type="PRINTS" id="PR00789">
    <property type="entry name" value="OSIALOPTASE"/>
</dbReference>
<accession>A0A1E4SE11</accession>
<comment type="similarity">
    <text evidence="7">Belongs to the KAE1 / TsaD family.</text>
</comment>
<dbReference type="PANTHER" id="PTHR11735">
    <property type="entry name" value="TRNA N6-ADENOSINE THREONYLCARBAMOYLTRANSFERASE"/>
    <property type="match status" value="1"/>
</dbReference>
<dbReference type="Gene3D" id="3.30.420.40">
    <property type="match status" value="2"/>
</dbReference>
<evidence type="ECO:0000259" key="8">
    <source>
        <dbReference type="Pfam" id="PF00814"/>
    </source>
</evidence>
<comment type="cofactor">
    <cofactor evidence="7">
        <name>a divalent metal cation</name>
        <dbReference type="ChEBI" id="CHEBI:60240"/>
    </cofactor>
    <text evidence="7">Binds 1 divalent metal cation per subunit.</text>
</comment>
<dbReference type="EMBL" id="KV453914">
    <property type="protein sequence ID" value="ODV77745.1"/>
    <property type="molecule type" value="Genomic_DNA"/>
</dbReference>
<evidence type="ECO:0000256" key="2">
    <source>
        <dbReference type="ARBA" id="ARBA00022679"/>
    </source>
</evidence>
<dbReference type="EC" id="2.3.1.234" evidence="1"/>
<dbReference type="AlphaFoldDB" id="A0A1E4SE11"/>
<dbReference type="Proteomes" id="UP000094285">
    <property type="component" value="Unassembled WGS sequence"/>
</dbReference>
<dbReference type="SUPFAM" id="SSF53067">
    <property type="entry name" value="Actin-like ATPase domain"/>
    <property type="match status" value="2"/>
</dbReference>
<evidence type="ECO:0000256" key="4">
    <source>
        <dbReference type="ARBA" id="ARBA00022723"/>
    </source>
</evidence>
<dbReference type="GO" id="GO:0046872">
    <property type="term" value="F:metal ion binding"/>
    <property type="evidence" value="ECO:0007669"/>
    <property type="project" value="UniProtKB-KW"/>
</dbReference>
<dbReference type="GO" id="GO:0061711">
    <property type="term" value="F:tRNA N(6)-L-threonylcarbamoyladenine synthase activity"/>
    <property type="evidence" value="ECO:0007669"/>
    <property type="project" value="UniProtKB-EC"/>
</dbReference>
<feature type="domain" description="Gcp-like" evidence="8">
    <location>
        <begin position="46"/>
        <end position="373"/>
    </location>
</feature>
<comment type="subunit">
    <text evidence="7">Homodimer.</text>
</comment>
<dbReference type="GO" id="GO:0006508">
    <property type="term" value="P:proteolysis"/>
    <property type="evidence" value="ECO:0007669"/>
    <property type="project" value="UniProtKB-KW"/>
</dbReference>
<dbReference type="InterPro" id="IPR017861">
    <property type="entry name" value="KAE1/TsaD"/>
</dbReference>
<name>A0A1E4SE11_9ASCO</name>
<dbReference type="InterPro" id="IPR017860">
    <property type="entry name" value="Peptidase_M22_CS"/>
</dbReference>
<dbReference type="GO" id="GO:0008233">
    <property type="term" value="F:peptidase activity"/>
    <property type="evidence" value="ECO:0007669"/>
    <property type="project" value="UniProtKB-KW"/>
</dbReference>
<comment type="subcellular location">
    <subcellularLocation>
        <location evidence="7">Mitochondrion</location>
    </subcellularLocation>
</comment>
<dbReference type="InterPro" id="IPR000905">
    <property type="entry name" value="Gcp-like_dom"/>
</dbReference>
<dbReference type="RefSeq" id="XP_020062867.1">
    <property type="nucleotide sequence ID" value="XM_020210302.1"/>
</dbReference>
<dbReference type="PROSITE" id="PS01016">
    <property type="entry name" value="GLYCOPROTEASE"/>
    <property type="match status" value="1"/>
</dbReference>
<dbReference type="OrthoDB" id="10259622at2759"/>
<sequence length="423" mass="47534">MRVFRRNYKVLALESSCDDACVALLEKESPHKPPLVIDQFKKTLLSAENGGIVPTAAHDFHHATMAPLVDEFCQKHSLNFATPPDLICCTRGPGMTGSLSSSIQLAKGLSMAWQVPVVGVHHMLGHILVSQLPKTSQPLLEPPQYPFLSLLCSGGHTMLVLLKSIVDHEIIIDVNDIAAGDSLDKCARELGLYGNMLGKELEKYVDSIPLDTRKEYHEINTKVKTNPYNLKLGLPFKGPRDPKYPDPIHFSFASFKSSIQSYRKQHHGDQPFDESTNQFLAYKIQETIFDHIIDRINTAFTMHGSNTAIYPEADSKFVGVRDLICSGGVAANSRLRHKLSQELKFNECLETEDKLTFHFPDLLLCTDNAVMIGVAGIELFEKLRIKTDLSMLAIRRWPLNEIMKVDGWTEINEAEFKSITRYR</sequence>
<dbReference type="GO" id="GO:0005739">
    <property type="term" value="C:mitochondrion"/>
    <property type="evidence" value="ECO:0007669"/>
    <property type="project" value="UniProtKB-SubCell"/>
</dbReference>